<proteinExistence type="predicted"/>
<dbReference type="OrthoDB" id="10372835at2759"/>
<accession>A0A3R7PIH4</accession>
<sequence length="120" mass="13725">MEHIPNYGMSLTPLPLLRNVASIATVNLAVPFIVFKGILYRATQEGKGCGCPSFFSFHVEMLLMMSKENRKTWILPIMVIHRHYQPVDSSSSSQLPMASESSRDSYLAYVQWYLFSHSFF</sequence>
<reference evidence="2 3" key="1">
    <citation type="submission" date="2018-04" db="EMBL/GenBank/DDBJ databases">
        <authorList>
            <person name="Zhang X."/>
            <person name="Yuan J."/>
            <person name="Li F."/>
            <person name="Xiang J."/>
        </authorList>
    </citation>
    <scope>NUCLEOTIDE SEQUENCE [LARGE SCALE GENOMIC DNA]</scope>
    <source>
        <tissue evidence="2">Muscle</tissue>
    </source>
</reference>
<dbReference type="EMBL" id="QCYY01002080">
    <property type="protein sequence ID" value="ROT73002.1"/>
    <property type="molecule type" value="Genomic_DNA"/>
</dbReference>
<comment type="caution">
    <text evidence="2">The sequence shown here is derived from an EMBL/GenBank/DDBJ whole genome shotgun (WGS) entry which is preliminary data.</text>
</comment>
<dbReference type="AlphaFoldDB" id="A0A3R7PIH4"/>
<feature type="transmembrane region" description="Helical" evidence="1">
    <location>
        <begin position="20"/>
        <end position="39"/>
    </location>
</feature>
<evidence type="ECO:0000256" key="1">
    <source>
        <dbReference type="SAM" id="Phobius"/>
    </source>
</evidence>
<evidence type="ECO:0000313" key="2">
    <source>
        <dbReference type="EMBL" id="ROT73002.1"/>
    </source>
</evidence>
<keyword evidence="3" id="KW-1185">Reference proteome</keyword>
<keyword evidence="1" id="KW-0812">Transmembrane</keyword>
<dbReference type="Proteomes" id="UP000283509">
    <property type="component" value="Unassembled WGS sequence"/>
</dbReference>
<reference evidence="2 3" key="2">
    <citation type="submission" date="2019-01" db="EMBL/GenBank/DDBJ databases">
        <title>The decoding of complex shrimp genome reveals the adaptation for benthos swimmer, frequently molting mechanism and breeding impact on genome.</title>
        <authorList>
            <person name="Sun Y."/>
            <person name="Gao Y."/>
            <person name="Yu Y."/>
        </authorList>
    </citation>
    <scope>NUCLEOTIDE SEQUENCE [LARGE SCALE GENOMIC DNA]</scope>
    <source>
        <tissue evidence="2">Muscle</tissue>
    </source>
</reference>
<gene>
    <name evidence="2" type="ORF">C7M84_008563</name>
</gene>
<name>A0A3R7PIH4_PENVA</name>
<evidence type="ECO:0000313" key="3">
    <source>
        <dbReference type="Proteomes" id="UP000283509"/>
    </source>
</evidence>
<protein>
    <submittedName>
        <fullName evidence="2">Uncharacterized protein</fullName>
    </submittedName>
</protein>
<organism evidence="2 3">
    <name type="scientific">Penaeus vannamei</name>
    <name type="common">Whiteleg shrimp</name>
    <name type="synonym">Litopenaeus vannamei</name>
    <dbReference type="NCBI Taxonomy" id="6689"/>
    <lineage>
        <taxon>Eukaryota</taxon>
        <taxon>Metazoa</taxon>
        <taxon>Ecdysozoa</taxon>
        <taxon>Arthropoda</taxon>
        <taxon>Crustacea</taxon>
        <taxon>Multicrustacea</taxon>
        <taxon>Malacostraca</taxon>
        <taxon>Eumalacostraca</taxon>
        <taxon>Eucarida</taxon>
        <taxon>Decapoda</taxon>
        <taxon>Dendrobranchiata</taxon>
        <taxon>Penaeoidea</taxon>
        <taxon>Penaeidae</taxon>
        <taxon>Penaeus</taxon>
    </lineage>
</organism>
<keyword evidence="1" id="KW-0472">Membrane</keyword>
<keyword evidence="1" id="KW-1133">Transmembrane helix</keyword>